<evidence type="ECO:0000313" key="3">
    <source>
        <dbReference type="EMBL" id="SLN29006.1"/>
    </source>
</evidence>
<feature type="transmembrane region" description="Helical" evidence="1">
    <location>
        <begin position="43"/>
        <end position="62"/>
    </location>
</feature>
<dbReference type="Pfam" id="PF00892">
    <property type="entry name" value="EamA"/>
    <property type="match status" value="2"/>
</dbReference>
<keyword evidence="1" id="KW-1133">Transmembrane helix</keyword>
<protein>
    <submittedName>
        <fullName evidence="3">Riboflavin transporter</fullName>
    </submittedName>
</protein>
<dbReference type="RefSeq" id="WP_085887060.1">
    <property type="nucleotide sequence ID" value="NZ_FWFN01000002.1"/>
</dbReference>
<dbReference type="AlphaFoldDB" id="A0A1X6YRH1"/>
<dbReference type="GO" id="GO:0016020">
    <property type="term" value="C:membrane"/>
    <property type="evidence" value="ECO:0007669"/>
    <property type="project" value="InterPro"/>
</dbReference>
<proteinExistence type="predicted"/>
<feature type="domain" description="EamA" evidence="2">
    <location>
        <begin position="151"/>
        <end position="275"/>
    </location>
</feature>
<dbReference type="EMBL" id="FWFN01000002">
    <property type="protein sequence ID" value="SLN29006.1"/>
    <property type="molecule type" value="Genomic_DNA"/>
</dbReference>
<feature type="transmembrane region" description="Helical" evidence="1">
    <location>
        <begin position="74"/>
        <end position="95"/>
    </location>
</feature>
<feature type="transmembrane region" description="Helical" evidence="1">
    <location>
        <begin position="126"/>
        <end position="145"/>
    </location>
</feature>
<feature type="transmembrane region" description="Helical" evidence="1">
    <location>
        <begin position="151"/>
        <end position="169"/>
    </location>
</feature>
<reference evidence="4" key="1">
    <citation type="submission" date="2017-03" db="EMBL/GenBank/DDBJ databases">
        <authorList>
            <person name="Rodrigo-Torres L."/>
            <person name="Arahal R.D."/>
            <person name="Lucena T."/>
        </authorList>
    </citation>
    <scope>NUCLEOTIDE SEQUENCE [LARGE SCALE GENOMIC DNA]</scope>
    <source>
        <strain evidence="4">CECT 7751</strain>
    </source>
</reference>
<feature type="domain" description="EamA" evidence="2">
    <location>
        <begin position="11"/>
        <end position="141"/>
    </location>
</feature>
<sequence length="314" mass="33375">MSNDPTHTGRAILLMIMAIFCFSSMDACAKAIAAESNTVMALWARYAGQVVLVLAIVAPRLRQVARTQFPKLQFFRSVCQLTATSAFFLGLNHLGLAESTAIMDMNPVLITLGAALFLGERLGPRRLMAIVAALVGAMIIIRPGSAVFSPAALFPLTAALAYAGFALATRHIGHREDPWTSLLYSALLGSLVLSMLLPAYWDLPSLKVALLMLALAGLGTSAQLLLIRSLSLGEAAMLAPFSYAGLISATFWGIVVFGEYPDRATVIGALVIVSAGVYVWHRETRAARAPALAEVKVAPAPETPVLPDSADPRD</sequence>
<keyword evidence="4" id="KW-1185">Reference proteome</keyword>
<feature type="transmembrane region" description="Helical" evidence="1">
    <location>
        <begin position="181"/>
        <end position="201"/>
    </location>
</feature>
<evidence type="ECO:0000313" key="4">
    <source>
        <dbReference type="Proteomes" id="UP000193963"/>
    </source>
</evidence>
<dbReference type="PANTHER" id="PTHR22911:SF103">
    <property type="entry name" value="BLR2811 PROTEIN"/>
    <property type="match status" value="1"/>
</dbReference>
<accession>A0A1X6YRH1</accession>
<keyword evidence="1" id="KW-0472">Membrane</keyword>
<evidence type="ECO:0000259" key="2">
    <source>
        <dbReference type="Pfam" id="PF00892"/>
    </source>
</evidence>
<dbReference type="PANTHER" id="PTHR22911">
    <property type="entry name" value="ACYL-MALONYL CONDENSING ENZYME-RELATED"/>
    <property type="match status" value="1"/>
</dbReference>
<keyword evidence="1" id="KW-0812">Transmembrane</keyword>
<feature type="transmembrane region" description="Helical" evidence="1">
    <location>
        <begin position="207"/>
        <end position="226"/>
    </location>
</feature>
<dbReference type="Proteomes" id="UP000193963">
    <property type="component" value="Unassembled WGS sequence"/>
</dbReference>
<evidence type="ECO:0000256" key="1">
    <source>
        <dbReference type="SAM" id="Phobius"/>
    </source>
</evidence>
<dbReference type="OrthoDB" id="9812899at2"/>
<dbReference type="SUPFAM" id="SSF103481">
    <property type="entry name" value="Multidrug resistance efflux transporter EmrE"/>
    <property type="match status" value="2"/>
</dbReference>
<feature type="transmembrane region" description="Helical" evidence="1">
    <location>
        <begin position="238"/>
        <end position="258"/>
    </location>
</feature>
<organism evidence="3 4">
    <name type="scientific">Pseudooceanicola marinus</name>
    <dbReference type="NCBI Taxonomy" id="396013"/>
    <lineage>
        <taxon>Bacteria</taxon>
        <taxon>Pseudomonadati</taxon>
        <taxon>Pseudomonadota</taxon>
        <taxon>Alphaproteobacteria</taxon>
        <taxon>Rhodobacterales</taxon>
        <taxon>Paracoccaceae</taxon>
        <taxon>Pseudooceanicola</taxon>
    </lineage>
</organism>
<dbReference type="InterPro" id="IPR000620">
    <property type="entry name" value="EamA_dom"/>
</dbReference>
<name>A0A1X6YRH1_9RHOB</name>
<dbReference type="InterPro" id="IPR037185">
    <property type="entry name" value="EmrE-like"/>
</dbReference>
<gene>
    <name evidence="3" type="primary">ribN_2</name>
    <name evidence="3" type="ORF">PSM7751_01171</name>
</gene>
<feature type="transmembrane region" description="Helical" evidence="1">
    <location>
        <begin position="264"/>
        <end position="280"/>
    </location>
</feature>
<feature type="transmembrane region" description="Helical" evidence="1">
    <location>
        <begin position="101"/>
        <end position="119"/>
    </location>
</feature>